<proteinExistence type="evidence at transcript level"/>
<comment type="catalytic activity">
    <reaction evidence="10">
        <text>resolvin D1 + NAD(+) = 8-oxoresolvin D1 + NADH + H(+)</text>
        <dbReference type="Rhea" id="RHEA:50124"/>
        <dbReference type="ChEBI" id="CHEBI:15378"/>
        <dbReference type="ChEBI" id="CHEBI:57540"/>
        <dbReference type="ChEBI" id="CHEBI:57945"/>
        <dbReference type="ChEBI" id="CHEBI:132079"/>
        <dbReference type="ChEBI" id="CHEBI:132080"/>
    </reaction>
    <physiologicalReaction direction="left-to-right" evidence="10">
        <dbReference type="Rhea" id="RHEA:50125"/>
    </physiologicalReaction>
</comment>
<accession>A0A0H4TY65</accession>
<dbReference type="EC" id="1.1.1.232" evidence="4"/>
<comment type="catalytic activity">
    <reaction evidence="17">
        <text>prostaglandin A1 + NAD(+) = 15-oxo-prostaglandin A1 + NADH + H(+)</text>
        <dbReference type="Rhea" id="RHEA:41263"/>
        <dbReference type="ChEBI" id="CHEBI:15378"/>
        <dbReference type="ChEBI" id="CHEBI:57398"/>
        <dbReference type="ChEBI" id="CHEBI:57540"/>
        <dbReference type="ChEBI" id="CHEBI:57945"/>
        <dbReference type="ChEBI" id="CHEBI:85072"/>
    </reaction>
    <physiologicalReaction direction="left-to-right" evidence="17">
        <dbReference type="Rhea" id="RHEA:41264"/>
    </physiologicalReaction>
</comment>
<sequence>MAACRVQFSNIEDKIFVVTGGAAGVGAGVVKALLAENARHVAYLDIREREGAALEAELSSKFGALRAKFIKCDIADEHQLNSAFTQVIDKYHRLDGVINNAAVLNTDETQYFKKIIDINFTATIQSSLVALDLMRADKGGAGGTILNISSLWALRGDSQLPVYAATKTAVLHFSNSIGGKLYNQKTNVRVMTVCLGPTDTAILHRNSLIEDKASAFTSHADERQRVESAVTGIIEVIRGGQSGTTWMVSNDNPAVDITKNVNESYGVLSKGVNDLLLGP</sequence>
<comment type="catalytic activity">
    <reaction evidence="20">
        <text>(15S)-hydroxy-(5Z,8Z,11Z,13E)-eicosatetraenoate + NAD(+) = 15-oxo-(5Z,8Z,11Z,13E)-eicosatetraenoate + NADH + H(+)</text>
        <dbReference type="Rhea" id="RHEA:23260"/>
        <dbReference type="ChEBI" id="CHEBI:15378"/>
        <dbReference type="ChEBI" id="CHEBI:57409"/>
        <dbReference type="ChEBI" id="CHEBI:57410"/>
        <dbReference type="ChEBI" id="CHEBI:57540"/>
        <dbReference type="ChEBI" id="CHEBI:57945"/>
        <dbReference type="EC" id="1.1.1.232"/>
    </reaction>
    <physiologicalReaction direction="left-to-right" evidence="20">
        <dbReference type="Rhea" id="RHEA:23261"/>
    </physiologicalReaction>
</comment>
<evidence type="ECO:0000256" key="1">
    <source>
        <dbReference type="ARBA" id="ARBA00006484"/>
    </source>
</evidence>
<evidence type="ECO:0000256" key="5">
    <source>
        <dbReference type="ARBA" id="ARBA00040276"/>
    </source>
</evidence>
<evidence type="ECO:0000256" key="4">
    <source>
        <dbReference type="ARBA" id="ARBA00039060"/>
    </source>
</evidence>
<dbReference type="RefSeq" id="XP_061712053.1">
    <property type="nucleotide sequence ID" value="XM_061856069.1"/>
</dbReference>
<evidence type="ECO:0000256" key="17">
    <source>
        <dbReference type="ARBA" id="ARBA00048611"/>
    </source>
</evidence>
<comment type="catalytic activity">
    <reaction evidence="15">
        <text>resolvin D2 + NAD(+) = 7-oxoresolvin D2 + NADH + H(+)</text>
        <dbReference type="Rhea" id="RHEA:53584"/>
        <dbReference type="ChEBI" id="CHEBI:15378"/>
        <dbReference type="ChEBI" id="CHEBI:57540"/>
        <dbReference type="ChEBI" id="CHEBI:57945"/>
        <dbReference type="ChEBI" id="CHEBI:133367"/>
        <dbReference type="ChEBI" id="CHEBI:137497"/>
    </reaction>
    <physiologicalReaction direction="left-to-right" evidence="15">
        <dbReference type="Rhea" id="RHEA:53585"/>
    </physiologicalReaction>
</comment>
<evidence type="ECO:0000256" key="20">
    <source>
        <dbReference type="ARBA" id="ARBA00049151"/>
    </source>
</evidence>
<evidence type="ECO:0000256" key="7">
    <source>
        <dbReference type="ARBA" id="ARBA00042026"/>
    </source>
</evidence>
<evidence type="ECO:0000256" key="22">
    <source>
        <dbReference type="RuleBase" id="RU000363"/>
    </source>
</evidence>
<dbReference type="GO" id="GO:0016404">
    <property type="term" value="F:15-hydroxyprostaglandin dehydrogenase (NAD+) activity"/>
    <property type="evidence" value="ECO:0007669"/>
    <property type="project" value="UniProtKB-EC"/>
</dbReference>
<dbReference type="EC" id="1.1.1.141" evidence="3"/>
<evidence type="ECO:0000256" key="12">
    <source>
        <dbReference type="ARBA" id="ARBA00048140"/>
    </source>
</evidence>
<comment type="function">
    <text evidence="8">Catalyzes the NAD-dependent dehydrogenation (oxidation) of a broad array of hydroxylated polyunsaturated fatty acids (mainly eicosanoids and docosanoids, including prostaglandins, lipoxins and resolvins), yielding their corresponding keto (oxo) metabolites. Decreases the levels of the pro-proliferative prostaglandins such as prostaglandin E2 (whose activity is increased in cancer because of an increase in the expression of cyclooxygenase 2) and generates oxo-fatty acid products that can profoundly influence cell function by abrogating pro-inflammatory cytokine expression. Converts resolvins E1, D1 and D2 to their oxo products, which represents a mode of resolvin inactivation. Resolvin E1 plays important roles during the resolution phase of acute inflammation, while resolvins D1 and D2 have a unique role in obesity-induced adipose inflammation.</text>
</comment>
<evidence type="ECO:0000256" key="11">
    <source>
        <dbReference type="ARBA" id="ARBA00048008"/>
    </source>
</evidence>
<evidence type="ECO:0000256" key="19">
    <source>
        <dbReference type="ARBA" id="ARBA00048921"/>
    </source>
</evidence>
<name>A0A0H4TY65_CYDPO</name>
<comment type="catalytic activity">
    <reaction evidence="14">
        <text>resolvin D1 + NAD(+) = 17-oxoresolvin D1 + NADH + H(+)</text>
        <dbReference type="Rhea" id="RHEA:50128"/>
        <dbReference type="ChEBI" id="CHEBI:15378"/>
        <dbReference type="ChEBI" id="CHEBI:57540"/>
        <dbReference type="ChEBI" id="CHEBI:57945"/>
        <dbReference type="ChEBI" id="CHEBI:132079"/>
        <dbReference type="ChEBI" id="CHEBI:132081"/>
    </reaction>
    <physiologicalReaction direction="left-to-right" evidence="14">
        <dbReference type="Rhea" id="RHEA:50129"/>
    </physiologicalReaction>
</comment>
<dbReference type="InterPro" id="IPR002347">
    <property type="entry name" value="SDR_fam"/>
</dbReference>
<evidence type="ECO:0000256" key="8">
    <source>
        <dbReference type="ARBA" id="ARBA00045705"/>
    </source>
</evidence>
<evidence type="ECO:0000256" key="2">
    <source>
        <dbReference type="ARBA" id="ARBA00023002"/>
    </source>
</evidence>
<comment type="catalytic activity">
    <reaction evidence="11">
        <text>14-hydroxy-(4Z,7Z,10Z,12E,16Z,19Z)-docosahexaenoate + NAD(+) = 14-oxo-(4Z,7Z,10Z,12E,16Z,19Z)-docosahexaenoate + NADH + H(+)</text>
        <dbReference type="Rhea" id="RHEA:48952"/>
        <dbReference type="ChEBI" id="CHEBI:15378"/>
        <dbReference type="ChEBI" id="CHEBI:57540"/>
        <dbReference type="ChEBI" id="CHEBI:57945"/>
        <dbReference type="ChEBI" id="CHEBI:90866"/>
        <dbReference type="ChEBI" id="CHEBI:90867"/>
    </reaction>
    <physiologicalReaction direction="left-to-right" evidence="11">
        <dbReference type="Rhea" id="RHEA:48953"/>
    </physiologicalReaction>
</comment>
<dbReference type="SUPFAM" id="SSF51735">
    <property type="entry name" value="NAD(P)-binding Rossmann-fold domains"/>
    <property type="match status" value="1"/>
</dbReference>
<evidence type="ECO:0000313" key="23">
    <source>
        <dbReference type="EMBL" id="AKQ06151.1"/>
    </source>
</evidence>
<evidence type="ECO:0000256" key="15">
    <source>
        <dbReference type="ARBA" id="ARBA00048393"/>
    </source>
</evidence>
<evidence type="ECO:0000256" key="3">
    <source>
        <dbReference type="ARBA" id="ARBA00038968"/>
    </source>
</evidence>
<comment type="catalytic activity">
    <reaction evidence="12">
        <text>15-oxo-(5S,6R)-dihydroxy-(7E,9E,11Z)-eicosatrienoate + NADH + H(+) = (5S,6R,15S)-trihydroxy-(7E,9E,11Z)-eicosatrienoate + NAD(+)</text>
        <dbReference type="Rhea" id="RHEA:41596"/>
        <dbReference type="ChEBI" id="CHEBI:15378"/>
        <dbReference type="ChEBI" id="CHEBI:57540"/>
        <dbReference type="ChEBI" id="CHEBI:57945"/>
        <dbReference type="ChEBI" id="CHEBI:78325"/>
        <dbReference type="ChEBI" id="CHEBI:78329"/>
    </reaction>
    <physiologicalReaction direction="left-to-right" evidence="12">
        <dbReference type="Rhea" id="RHEA:41597"/>
    </physiologicalReaction>
</comment>
<reference evidence="23" key="1">
    <citation type="submission" date="2015-03" db="EMBL/GenBank/DDBJ databases">
        <title>Identification and tissue distribution of putative odorant degrading enzymes in the codling moth Cydia pomonella.</title>
        <authorList>
            <person name="Huang X."/>
        </authorList>
    </citation>
    <scope>NUCLEOTIDE SEQUENCE</scope>
</reference>
<evidence type="ECO:0000256" key="18">
    <source>
        <dbReference type="ARBA" id="ARBA00048739"/>
    </source>
</evidence>
<evidence type="ECO:0000256" key="13">
    <source>
        <dbReference type="ARBA" id="ARBA00048144"/>
    </source>
</evidence>
<comment type="similarity">
    <text evidence="1 22">Belongs to the short-chain dehydrogenases/reductases (SDR) family.</text>
</comment>
<dbReference type="PRINTS" id="PR00080">
    <property type="entry name" value="SDRFAMILY"/>
</dbReference>
<comment type="catalytic activity">
    <reaction evidence="16">
        <text>lipoxin A4 + NAD(+) = 15-oxo-(5S,6R)-dihydroxy-(7E,9E,11Z,13E)-eicosatetraenoate + NADH + H(+)</text>
        <dbReference type="Rhea" id="RHEA:41572"/>
        <dbReference type="ChEBI" id="CHEBI:15378"/>
        <dbReference type="ChEBI" id="CHEBI:57540"/>
        <dbReference type="ChEBI" id="CHEBI:57945"/>
        <dbReference type="ChEBI" id="CHEBI:67026"/>
        <dbReference type="ChEBI" id="CHEBI:78311"/>
    </reaction>
    <physiologicalReaction direction="left-to-right" evidence="16">
        <dbReference type="Rhea" id="RHEA:41573"/>
    </physiologicalReaction>
</comment>
<comment type="catalytic activity">
    <reaction evidence="18">
        <text>prostaglandin E2 + NAD(+) = 15-oxoprostaglandin E2 + NADH + H(+)</text>
        <dbReference type="Rhea" id="RHEA:11876"/>
        <dbReference type="ChEBI" id="CHEBI:15378"/>
        <dbReference type="ChEBI" id="CHEBI:57400"/>
        <dbReference type="ChEBI" id="CHEBI:57540"/>
        <dbReference type="ChEBI" id="CHEBI:57945"/>
        <dbReference type="ChEBI" id="CHEBI:606564"/>
        <dbReference type="EC" id="1.1.1.141"/>
    </reaction>
    <physiologicalReaction direction="left-to-right" evidence="18">
        <dbReference type="Rhea" id="RHEA:11877"/>
    </physiologicalReaction>
</comment>
<comment type="catalytic activity">
    <reaction evidence="21">
        <text>resolvin E1 + NAD(+) = 18-oxo-resolvin E1 + NADH + H(+)</text>
        <dbReference type="Rhea" id="RHEA:49244"/>
        <dbReference type="ChEBI" id="CHEBI:15378"/>
        <dbReference type="ChEBI" id="CHEBI:57540"/>
        <dbReference type="ChEBI" id="CHEBI:57945"/>
        <dbReference type="ChEBI" id="CHEBI:91000"/>
        <dbReference type="ChEBI" id="CHEBI:91001"/>
    </reaction>
    <physiologicalReaction direction="left-to-right" evidence="21">
        <dbReference type="Rhea" id="RHEA:49245"/>
    </physiologicalReaction>
</comment>
<dbReference type="PRINTS" id="PR00081">
    <property type="entry name" value="GDHRDH"/>
</dbReference>
<comment type="catalytic activity">
    <reaction evidence="19">
        <text>resolvin D2 + NAD(+) = 16-oxoresolvin D2 + NADH + H(+)</text>
        <dbReference type="Rhea" id="RHEA:53588"/>
        <dbReference type="ChEBI" id="CHEBI:15378"/>
        <dbReference type="ChEBI" id="CHEBI:57540"/>
        <dbReference type="ChEBI" id="CHEBI:57945"/>
        <dbReference type="ChEBI" id="CHEBI:133367"/>
        <dbReference type="ChEBI" id="CHEBI:137498"/>
    </reaction>
    <physiologicalReaction direction="left-to-right" evidence="19">
        <dbReference type="Rhea" id="RHEA:53589"/>
    </physiologicalReaction>
</comment>
<dbReference type="GO" id="GO:0005737">
    <property type="term" value="C:cytoplasm"/>
    <property type="evidence" value="ECO:0007669"/>
    <property type="project" value="TreeGrafter"/>
</dbReference>
<dbReference type="InterPro" id="IPR036291">
    <property type="entry name" value="NAD(P)-bd_dom_sf"/>
</dbReference>
<dbReference type="PROSITE" id="PS00061">
    <property type="entry name" value="ADH_SHORT"/>
    <property type="match status" value="1"/>
</dbReference>
<evidence type="ECO:0000256" key="21">
    <source>
        <dbReference type="ARBA" id="ARBA00049188"/>
    </source>
</evidence>
<dbReference type="Gene3D" id="3.40.50.720">
    <property type="entry name" value="NAD(P)-binding Rossmann-like Domain"/>
    <property type="match status" value="1"/>
</dbReference>
<comment type="catalytic activity">
    <reaction evidence="9">
        <text>prostaglandin E1 + NAD(+) = 15-oxoprostaglandin E1 + NADH + H(+)</text>
        <dbReference type="Rhea" id="RHEA:16477"/>
        <dbReference type="ChEBI" id="CHEBI:15378"/>
        <dbReference type="ChEBI" id="CHEBI:57397"/>
        <dbReference type="ChEBI" id="CHEBI:57401"/>
        <dbReference type="ChEBI" id="CHEBI:57540"/>
        <dbReference type="ChEBI" id="CHEBI:57945"/>
    </reaction>
    <physiologicalReaction direction="left-to-right" evidence="9">
        <dbReference type="Rhea" id="RHEA:16478"/>
    </physiologicalReaction>
</comment>
<comment type="catalytic activity">
    <reaction evidence="13">
        <text>(11R)-hydroxy-(5Z,8Z,12E,14Z)-eicosatetraenoate + NAD(+) = 11-oxo-(5Z,8Z,12E,14Z)-eicosatetraenoate + NADH + H(+)</text>
        <dbReference type="Rhea" id="RHEA:48640"/>
        <dbReference type="ChEBI" id="CHEBI:15378"/>
        <dbReference type="ChEBI" id="CHEBI:57540"/>
        <dbReference type="ChEBI" id="CHEBI:57945"/>
        <dbReference type="ChEBI" id="CHEBI:78836"/>
        <dbReference type="ChEBI" id="CHEBI:90697"/>
    </reaction>
    <physiologicalReaction direction="left-to-right" evidence="13">
        <dbReference type="Rhea" id="RHEA:48641"/>
    </physiologicalReaction>
</comment>
<dbReference type="CTD" id="3771877"/>
<dbReference type="AlphaFoldDB" id="A0A0H4TY65"/>
<protein>
    <recommendedName>
        <fullName evidence="5">15-hydroxyprostaglandin dehydrogenase [NAD(+)]</fullName>
        <ecNumber evidence="3">1.1.1.141</ecNumber>
        <ecNumber evidence="4">1.1.1.232</ecNumber>
    </recommendedName>
    <alternativeName>
        <fullName evidence="7">Eicosanoid/docosanoid dehydrogenase [NAD(+)]</fullName>
    </alternativeName>
    <alternativeName>
        <fullName evidence="6">Prostaglandin dehydrogenase 1</fullName>
    </alternativeName>
</protein>
<dbReference type="InterPro" id="IPR020904">
    <property type="entry name" value="Sc_DH/Rdtase_CS"/>
</dbReference>
<evidence type="ECO:0000256" key="10">
    <source>
        <dbReference type="ARBA" id="ARBA00047672"/>
    </source>
</evidence>
<evidence type="ECO:0000256" key="6">
    <source>
        <dbReference type="ARBA" id="ARBA00041812"/>
    </source>
</evidence>
<dbReference type="GO" id="GO:0047034">
    <property type="term" value="F:15-hydroxyicosatetraenoate dehydrogenase activity"/>
    <property type="evidence" value="ECO:0007669"/>
    <property type="project" value="UniProtKB-EC"/>
</dbReference>
<organism evidence="23">
    <name type="scientific">Cydia pomonella</name>
    <name type="common">Codling moth</name>
    <dbReference type="NCBI Taxonomy" id="82600"/>
    <lineage>
        <taxon>Eukaryota</taxon>
        <taxon>Metazoa</taxon>
        <taxon>Ecdysozoa</taxon>
        <taxon>Arthropoda</taxon>
        <taxon>Hexapoda</taxon>
        <taxon>Insecta</taxon>
        <taxon>Pterygota</taxon>
        <taxon>Neoptera</taxon>
        <taxon>Endopterygota</taxon>
        <taxon>Lepidoptera</taxon>
        <taxon>Glossata</taxon>
        <taxon>Ditrysia</taxon>
        <taxon>Tortricoidea</taxon>
        <taxon>Tortricidae</taxon>
        <taxon>Olethreutinae</taxon>
        <taxon>Grapholitini</taxon>
        <taxon>Cydia</taxon>
    </lineage>
</organism>
<evidence type="ECO:0000256" key="9">
    <source>
        <dbReference type="ARBA" id="ARBA00047325"/>
    </source>
</evidence>
<dbReference type="PANTHER" id="PTHR44229:SF4">
    <property type="entry name" value="15-HYDROXYPROSTAGLANDIN DEHYDROGENASE [NAD(+)]"/>
    <property type="match status" value="1"/>
</dbReference>
<dbReference type="Pfam" id="PF00106">
    <property type="entry name" value="adh_short"/>
    <property type="match status" value="1"/>
</dbReference>
<evidence type="ECO:0000256" key="14">
    <source>
        <dbReference type="ARBA" id="ARBA00048170"/>
    </source>
</evidence>
<keyword evidence="2" id="KW-0560">Oxidoreductase</keyword>
<dbReference type="PANTHER" id="PTHR44229">
    <property type="entry name" value="15-HYDROXYPROSTAGLANDIN DEHYDROGENASE [NAD(+)]"/>
    <property type="match status" value="1"/>
</dbReference>
<dbReference type="GeneID" id="133521223"/>
<dbReference type="EMBL" id="KP899552">
    <property type="protein sequence ID" value="AKQ06151.1"/>
    <property type="molecule type" value="mRNA"/>
</dbReference>
<evidence type="ECO:0000256" key="16">
    <source>
        <dbReference type="ARBA" id="ARBA00048535"/>
    </source>
</evidence>